<dbReference type="AlphaFoldDB" id="A0A0W0VKR0"/>
<evidence type="ECO:0000313" key="21">
    <source>
        <dbReference type="Proteomes" id="UP000054997"/>
    </source>
</evidence>
<feature type="binding site" evidence="17">
    <location>
        <position position="9"/>
    </location>
    <ligand>
        <name>a divalent metal cation</name>
        <dbReference type="ChEBI" id="CHEBI:60240"/>
        <label>1</label>
        <note>catalytic</note>
    </ligand>
</feature>
<evidence type="ECO:0000256" key="3">
    <source>
        <dbReference type="ARBA" id="ARBA00020352"/>
    </source>
</evidence>
<name>A0A0W0VKR0_9GAMM</name>
<evidence type="ECO:0000259" key="19">
    <source>
        <dbReference type="SMART" id="SM00479"/>
    </source>
</evidence>
<dbReference type="EC" id="2.7.7.7" evidence="2 18"/>
<dbReference type="InterPro" id="IPR006309">
    <property type="entry name" value="DnaQ_proteo"/>
</dbReference>
<keyword evidence="9 18" id="KW-0378">Hydrolase</keyword>
<dbReference type="NCBIfam" id="NF004316">
    <property type="entry name" value="PRK05711.1"/>
    <property type="match status" value="1"/>
</dbReference>
<dbReference type="NCBIfam" id="TIGR00573">
    <property type="entry name" value="dnaq"/>
    <property type="match status" value="1"/>
</dbReference>
<protein>
    <recommendedName>
        <fullName evidence="3 18">DNA polymerase III subunit epsilon</fullName>
        <ecNumber evidence="2 18">2.7.7.7</ecNumber>
    </recommendedName>
</protein>
<comment type="cofactor">
    <cofactor evidence="17">
        <name>Mg(2+)</name>
        <dbReference type="ChEBI" id="CHEBI:18420"/>
    </cofactor>
    <cofactor evidence="17">
        <name>Mn(2+)</name>
        <dbReference type="ChEBI" id="CHEBI:29035"/>
    </cofactor>
    <text evidence="17">Binds 2 divalent metal cations. Magnesium or manganese.</text>
</comment>
<evidence type="ECO:0000256" key="5">
    <source>
        <dbReference type="ARBA" id="ARBA00022695"/>
    </source>
</evidence>
<gene>
    <name evidence="18" type="primary">dnaQ</name>
    <name evidence="20" type="ORF">Llon_1529</name>
</gene>
<dbReference type="EMBL" id="LNYK01000019">
    <property type="protein sequence ID" value="KTD20643.1"/>
    <property type="molecule type" value="Genomic_DNA"/>
</dbReference>
<feature type="binding site" evidence="16">
    <location>
        <position position="7"/>
    </location>
    <ligand>
        <name>substrate</name>
    </ligand>
</feature>
<dbReference type="Gene3D" id="3.30.420.10">
    <property type="entry name" value="Ribonuclease H-like superfamily/Ribonuclease H"/>
    <property type="match status" value="1"/>
</dbReference>
<keyword evidence="11 17" id="KW-0460">Magnesium</keyword>
<dbReference type="GO" id="GO:0008408">
    <property type="term" value="F:3'-5' exonuclease activity"/>
    <property type="evidence" value="ECO:0007669"/>
    <property type="project" value="TreeGrafter"/>
</dbReference>
<dbReference type="PANTHER" id="PTHR30231:SF41">
    <property type="entry name" value="DNA POLYMERASE III SUBUNIT EPSILON"/>
    <property type="match status" value="1"/>
</dbReference>
<keyword evidence="10 18" id="KW-0269">Exonuclease</keyword>
<feature type="binding site" evidence="17">
    <location>
        <position position="157"/>
    </location>
    <ligand>
        <name>a divalent metal cation</name>
        <dbReference type="ChEBI" id="CHEBI:60240"/>
        <label>1</label>
        <note>catalytic</note>
    </ligand>
</feature>
<keyword evidence="7 18" id="KW-0540">Nuclease</keyword>
<keyword evidence="12 18" id="KW-0239">DNA-directed DNA polymerase</keyword>
<dbReference type="RefSeq" id="WP_058529627.1">
    <property type="nucleotide sequence ID" value="NZ_CAAAHZ010000004.1"/>
</dbReference>
<comment type="cofactor">
    <cofactor evidence="1 18">
        <name>Mn(2+)</name>
        <dbReference type="ChEBI" id="CHEBI:29035"/>
    </cofactor>
</comment>
<keyword evidence="13 17" id="KW-0464">Manganese</keyword>
<evidence type="ECO:0000256" key="2">
    <source>
        <dbReference type="ARBA" id="ARBA00012417"/>
    </source>
</evidence>
<evidence type="ECO:0000256" key="7">
    <source>
        <dbReference type="ARBA" id="ARBA00022722"/>
    </source>
</evidence>
<organism evidence="20 21">
    <name type="scientific">Legionella londiniensis</name>
    <dbReference type="NCBI Taxonomy" id="45068"/>
    <lineage>
        <taxon>Bacteria</taxon>
        <taxon>Pseudomonadati</taxon>
        <taxon>Pseudomonadota</taxon>
        <taxon>Gammaproteobacteria</taxon>
        <taxon>Legionellales</taxon>
        <taxon>Legionellaceae</taxon>
        <taxon>Legionella</taxon>
    </lineage>
</organism>
<keyword evidence="21" id="KW-1185">Reference proteome</keyword>
<dbReference type="InterPro" id="IPR013520">
    <property type="entry name" value="Ribonucl_H"/>
</dbReference>
<dbReference type="SUPFAM" id="SSF53098">
    <property type="entry name" value="Ribonuclease H-like"/>
    <property type="match status" value="1"/>
</dbReference>
<feature type="binding site" evidence="16">
    <location>
        <position position="157"/>
    </location>
    <ligand>
        <name>substrate</name>
    </ligand>
</feature>
<dbReference type="InterPro" id="IPR006054">
    <property type="entry name" value="DnaQ"/>
</dbReference>
<evidence type="ECO:0000256" key="6">
    <source>
        <dbReference type="ARBA" id="ARBA00022705"/>
    </source>
</evidence>
<dbReference type="NCBIfam" id="TIGR01406">
    <property type="entry name" value="dnaQ_proteo"/>
    <property type="match status" value="1"/>
</dbReference>
<dbReference type="Proteomes" id="UP000054997">
    <property type="component" value="Unassembled WGS sequence"/>
</dbReference>
<dbReference type="STRING" id="45068.Llon_1529"/>
<dbReference type="PANTHER" id="PTHR30231">
    <property type="entry name" value="DNA POLYMERASE III SUBUNIT EPSILON"/>
    <property type="match status" value="1"/>
</dbReference>
<evidence type="ECO:0000256" key="14">
    <source>
        <dbReference type="ARBA" id="ARBA00049244"/>
    </source>
</evidence>
<dbReference type="GO" id="GO:0003887">
    <property type="term" value="F:DNA-directed DNA polymerase activity"/>
    <property type="evidence" value="ECO:0007669"/>
    <property type="project" value="UniProtKB-KW"/>
</dbReference>
<dbReference type="PATRIC" id="fig|45068.5.peg.1658"/>
<feature type="domain" description="Exonuclease" evidence="19">
    <location>
        <begin position="2"/>
        <end position="174"/>
    </location>
</feature>
<keyword evidence="4 18" id="KW-0808">Transferase</keyword>
<evidence type="ECO:0000256" key="15">
    <source>
        <dbReference type="PIRSR" id="PIRSR606309-1"/>
    </source>
</evidence>
<evidence type="ECO:0000256" key="1">
    <source>
        <dbReference type="ARBA" id="ARBA00001936"/>
    </source>
</evidence>
<evidence type="ECO:0000313" key="20">
    <source>
        <dbReference type="EMBL" id="KTD20643.1"/>
    </source>
</evidence>
<feature type="active site" description="Proton acceptor" evidence="15">
    <location>
        <position position="152"/>
    </location>
</feature>
<evidence type="ECO:0000256" key="11">
    <source>
        <dbReference type="ARBA" id="ARBA00022842"/>
    </source>
</evidence>
<feature type="binding site" evidence="16">
    <location>
        <position position="57"/>
    </location>
    <ligand>
        <name>substrate</name>
    </ligand>
</feature>
<feature type="binding site" evidence="17">
    <location>
        <position position="7"/>
    </location>
    <ligand>
        <name>a divalent metal cation</name>
        <dbReference type="ChEBI" id="CHEBI:60240"/>
        <label>1</label>
        <note>catalytic</note>
    </ligand>
</feature>
<evidence type="ECO:0000256" key="12">
    <source>
        <dbReference type="ARBA" id="ARBA00022932"/>
    </source>
</evidence>
<proteinExistence type="predicted"/>
<dbReference type="SMART" id="SM00479">
    <property type="entry name" value="EXOIII"/>
    <property type="match status" value="1"/>
</dbReference>
<keyword evidence="6 18" id="KW-0235">DNA replication</keyword>
<evidence type="ECO:0000256" key="8">
    <source>
        <dbReference type="ARBA" id="ARBA00022723"/>
    </source>
</evidence>
<comment type="function">
    <text evidence="18">DNA polymerase III is a complex, multichain enzyme responsible for most of the replicative synthesis in bacteria. The epsilon subunit contain the editing function and is a proofreading 3'-5' exonuclease.</text>
</comment>
<dbReference type="InterPro" id="IPR012337">
    <property type="entry name" value="RNaseH-like_sf"/>
</dbReference>
<keyword evidence="5 18" id="KW-0548">Nucleotidyltransferase</keyword>
<dbReference type="InterPro" id="IPR036397">
    <property type="entry name" value="RNaseH_sf"/>
</dbReference>
<evidence type="ECO:0000256" key="9">
    <source>
        <dbReference type="ARBA" id="ARBA00022801"/>
    </source>
</evidence>
<dbReference type="CDD" id="cd06131">
    <property type="entry name" value="DNA_pol_III_epsilon_Ecoli_like"/>
    <property type="match status" value="1"/>
</dbReference>
<dbReference type="GO" id="GO:0003677">
    <property type="term" value="F:DNA binding"/>
    <property type="evidence" value="ECO:0007669"/>
    <property type="project" value="InterPro"/>
</dbReference>
<comment type="subunit">
    <text evidence="18">DNA polymerase III contains a core (composed of alpha, epsilon and theta chains) that associates with a tau subunit. This core dimerizes to form the POLIII' complex. PolIII' associates with the gamma complex (composed of gamma, delta, delta', psi and chi chains) and with the beta chain to form the complete DNA polymerase III complex.</text>
</comment>
<accession>A0A0W0VKR0</accession>
<dbReference type="GO" id="GO:0005829">
    <property type="term" value="C:cytosol"/>
    <property type="evidence" value="ECO:0007669"/>
    <property type="project" value="TreeGrafter"/>
</dbReference>
<comment type="catalytic activity">
    <reaction evidence="14 18">
        <text>DNA(n) + a 2'-deoxyribonucleoside 5'-triphosphate = DNA(n+1) + diphosphate</text>
        <dbReference type="Rhea" id="RHEA:22508"/>
        <dbReference type="Rhea" id="RHEA-COMP:17339"/>
        <dbReference type="Rhea" id="RHEA-COMP:17340"/>
        <dbReference type="ChEBI" id="CHEBI:33019"/>
        <dbReference type="ChEBI" id="CHEBI:61560"/>
        <dbReference type="ChEBI" id="CHEBI:173112"/>
        <dbReference type="EC" id="2.7.7.7"/>
    </reaction>
</comment>
<reference evidence="20 21" key="1">
    <citation type="submission" date="2015-11" db="EMBL/GenBank/DDBJ databases">
        <title>Genomic analysis of 38 Legionella species identifies large and diverse effector repertoires.</title>
        <authorList>
            <person name="Burstein D."/>
            <person name="Amaro F."/>
            <person name="Zusman T."/>
            <person name="Lifshitz Z."/>
            <person name="Cohen O."/>
            <person name="Gilbert J.A."/>
            <person name="Pupko T."/>
            <person name="Shuman H.A."/>
            <person name="Segal G."/>
        </authorList>
    </citation>
    <scope>NUCLEOTIDE SEQUENCE [LARGE SCALE GENOMIC DNA]</scope>
    <source>
        <strain evidence="20 21">ATCC 49505</strain>
    </source>
</reference>
<comment type="caution">
    <text evidence="20">The sequence shown here is derived from an EMBL/GenBank/DDBJ whole genome shotgun (WGS) entry which is preliminary data.</text>
</comment>
<evidence type="ECO:0000256" key="18">
    <source>
        <dbReference type="RuleBase" id="RU364087"/>
    </source>
</evidence>
<dbReference type="GO" id="GO:0045004">
    <property type="term" value="P:DNA replication proofreading"/>
    <property type="evidence" value="ECO:0007669"/>
    <property type="project" value="TreeGrafter"/>
</dbReference>
<dbReference type="OrthoDB" id="9804290at2"/>
<evidence type="ECO:0000256" key="4">
    <source>
        <dbReference type="ARBA" id="ARBA00022679"/>
    </source>
</evidence>
<dbReference type="FunFam" id="3.30.420.10:FF:000012">
    <property type="entry name" value="DNA polymerase III subunit epsilon"/>
    <property type="match status" value="1"/>
</dbReference>
<evidence type="ECO:0000256" key="10">
    <source>
        <dbReference type="ARBA" id="ARBA00022839"/>
    </source>
</evidence>
<evidence type="ECO:0000256" key="13">
    <source>
        <dbReference type="ARBA" id="ARBA00023211"/>
    </source>
</evidence>
<evidence type="ECO:0000256" key="17">
    <source>
        <dbReference type="PIRSR" id="PIRSR606309-3"/>
    </source>
</evidence>
<dbReference type="Pfam" id="PF00929">
    <property type="entry name" value="RNase_T"/>
    <property type="match status" value="1"/>
</dbReference>
<dbReference type="GO" id="GO:0046872">
    <property type="term" value="F:metal ion binding"/>
    <property type="evidence" value="ECO:0007669"/>
    <property type="project" value="UniProtKB-KW"/>
</dbReference>
<evidence type="ECO:0000256" key="16">
    <source>
        <dbReference type="PIRSR" id="PIRSR606309-2"/>
    </source>
</evidence>
<sequence length="235" mass="27044">MRQIVLDTETTGIGFENGHRVIEIGCVEMIDRKITNRHFHVYLNPERAVDEGAFRVHGISTEFLQDKPFFKDILSDFLEFVDDAELIIHNAPFDVGFLNAELRLANWPKPIQKHCRIFDTLEYARKKHPGQRNSLDALCKRYDIDNSNRQLHGALLDAEILAWVYLAMTGGQASLFVEEQSTAIIVEKNQKQDFVALNSATPVIFANEEELARHHEFIEFMIQDSGINLWEEKST</sequence>
<feature type="binding site" evidence="16">
    <location>
        <position position="9"/>
    </location>
    <ligand>
        <name>substrate</name>
    </ligand>
</feature>
<keyword evidence="8 17" id="KW-0479">Metal-binding</keyword>